<evidence type="ECO:0000256" key="3">
    <source>
        <dbReference type="ARBA" id="ARBA00022692"/>
    </source>
</evidence>
<dbReference type="PANTHER" id="PTHR21723:SF3">
    <property type="entry name" value="PROTEIN RIC-3"/>
    <property type="match status" value="1"/>
</dbReference>
<evidence type="ECO:0000313" key="10">
    <source>
        <dbReference type="EMBL" id="KAL5109784.1"/>
    </source>
</evidence>
<sequence length="250" mass="28314">MAGSAANVIVSAFTYYFPSFRAASTRYGTERKKSISQHEYSQRYANIPKKKDRGPGIIATILPFYAFGIFVYFVYIIVKLLNKRRKVNPKEKADHLKDYYRNFRYVPEKEKFKMDSDSSGDEHGIGPPCNIGWSLPLGVSNAAPDVYRSVAGLPKDLEYLLKKADQDNLDDMEITRLRTRLEQMESEMTRLLEAVNRVKESRRWCNAPALTATTARLSSRLKKIRRDGSASGVISSSFDGAYCQPAAKNT</sequence>
<evidence type="ECO:0000256" key="5">
    <source>
        <dbReference type="ARBA" id="ARBA00022989"/>
    </source>
</evidence>
<evidence type="ECO:0000313" key="11">
    <source>
        <dbReference type="Proteomes" id="UP001651158"/>
    </source>
</evidence>
<feature type="coiled-coil region" evidence="7">
    <location>
        <begin position="174"/>
        <end position="201"/>
    </location>
</feature>
<dbReference type="Pfam" id="PF15361">
    <property type="entry name" value="RIC3"/>
    <property type="match status" value="1"/>
</dbReference>
<evidence type="ECO:0000256" key="7">
    <source>
        <dbReference type="SAM" id="Coils"/>
    </source>
</evidence>
<dbReference type="PANTHER" id="PTHR21723">
    <property type="entry name" value="RESISTANCE TO INHIBITORS OF CHOLINESTERASE PROTEIN 3 RIC3"/>
    <property type="match status" value="1"/>
</dbReference>
<evidence type="ECO:0000256" key="8">
    <source>
        <dbReference type="SAM" id="Phobius"/>
    </source>
</evidence>
<evidence type="ECO:0000259" key="9">
    <source>
        <dbReference type="Pfam" id="PF15361"/>
    </source>
</evidence>
<keyword evidence="4" id="KW-0256">Endoplasmic reticulum</keyword>
<protein>
    <recommendedName>
        <fullName evidence="9">Resistance to inhibitors of cholinesterase protein 3 N-terminal domain-containing protein</fullName>
    </recommendedName>
</protein>
<reference evidence="10 11" key="1">
    <citation type="journal article" date="2022" name="Front. Cell. Infect. Microbiol.">
        <title>The Genomes of Two Strains of Taenia crassiceps the Animal Model for the Study of Human Cysticercosis.</title>
        <authorList>
            <person name="Bobes R.J."/>
            <person name="Estrada K."/>
            <person name="Rios-Valencia D.G."/>
            <person name="Calderon-Gallegos A."/>
            <person name="de la Torre P."/>
            <person name="Carrero J.C."/>
            <person name="Sanchez-Flores A."/>
            <person name="Laclette J.P."/>
        </authorList>
    </citation>
    <scope>NUCLEOTIDE SEQUENCE [LARGE SCALE GENOMIC DNA]</scope>
    <source>
        <strain evidence="10">WFUcys</strain>
    </source>
</reference>
<comment type="caution">
    <text evidence="10">The sequence shown here is derived from an EMBL/GenBank/DDBJ whole genome shotgun (WGS) entry which is preliminary data.</text>
</comment>
<evidence type="ECO:0000256" key="6">
    <source>
        <dbReference type="ARBA" id="ARBA00023136"/>
    </source>
</evidence>
<dbReference type="InterPro" id="IPR026160">
    <property type="entry name" value="Ric3"/>
</dbReference>
<proteinExistence type="inferred from homology"/>
<accession>A0ABR4QIY7</accession>
<gene>
    <name evidence="10" type="ORF">TcWFU_001172</name>
</gene>
<keyword evidence="11" id="KW-1185">Reference proteome</keyword>
<evidence type="ECO:0000256" key="2">
    <source>
        <dbReference type="ARBA" id="ARBA00008538"/>
    </source>
</evidence>
<name>A0ABR4QIY7_9CEST</name>
<dbReference type="Proteomes" id="UP001651158">
    <property type="component" value="Unassembled WGS sequence"/>
</dbReference>
<evidence type="ECO:0000256" key="4">
    <source>
        <dbReference type="ARBA" id="ARBA00022824"/>
    </source>
</evidence>
<comment type="subcellular location">
    <subcellularLocation>
        <location evidence="1">Endoplasmic reticulum membrane</location>
    </subcellularLocation>
</comment>
<feature type="domain" description="Resistance to inhibitors of cholinesterase protein 3 N-terminal" evidence="9">
    <location>
        <begin position="30"/>
        <end position="193"/>
    </location>
</feature>
<evidence type="ECO:0000256" key="1">
    <source>
        <dbReference type="ARBA" id="ARBA00004586"/>
    </source>
</evidence>
<dbReference type="EMBL" id="JAKROA010000002">
    <property type="protein sequence ID" value="KAL5109784.1"/>
    <property type="molecule type" value="Genomic_DNA"/>
</dbReference>
<comment type="similarity">
    <text evidence="2">Belongs to the ric-3 family.</text>
</comment>
<keyword evidence="7" id="KW-0175">Coiled coil</keyword>
<keyword evidence="3 8" id="KW-0812">Transmembrane</keyword>
<organism evidence="10 11">
    <name type="scientific">Taenia crassiceps</name>
    <dbReference type="NCBI Taxonomy" id="6207"/>
    <lineage>
        <taxon>Eukaryota</taxon>
        <taxon>Metazoa</taxon>
        <taxon>Spiralia</taxon>
        <taxon>Lophotrochozoa</taxon>
        <taxon>Platyhelminthes</taxon>
        <taxon>Cestoda</taxon>
        <taxon>Eucestoda</taxon>
        <taxon>Cyclophyllidea</taxon>
        <taxon>Taeniidae</taxon>
        <taxon>Taenia</taxon>
    </lineage>
</organism>
<keyword evidence="6 8" id="KW-0472">Membrane</keyword>
<dbReference type="InterPro" id="IPR032763">
    <property type="entry name" value="RIC3_N"/>
</dbReference>
<feature type="transmembrane region" description="Helical" evidence="8">
    <location>
        <begin position="57"/>
        <end position="78"/>
    </location>
</feature>
<keyword evidence="5 8" id="KW-1133">Transmembrane helix</keyword>